<dbReference type="Proteomes" id="UP000294927">
    <property type="component" value="Unassembled WGS sequence"/>
</dbReference>
<feature type="compositionally biased region" description="Acidic residues" evidence="1">
    <location>
        <begin position="1"/>
        <end position="24"/>
    </location>
</feature>
<evidence type="ECO:0000313" key="3">
    <source>
        <dbReference type="Proteomes" id="UP000294927"/>
    </source>
</evidence>
<protein>
    <submittedName>
        <fullName evidence="2">Uncharacterized protein</fullName>
    </submittedName>
</protein>
<proteinExistence type="predicted"/>
<comment type="caution">
    <text evidence="2">The sequence shown here is derived from an EMBL/GenBank/DDBJ whole genome shotgun (WGS) entry which is preliminary data.</text>
</comment>
<organism evidence="2 3">
    <name type="scientific">Actinophytocola oryzae</name>
    <dbReference type="NCBI Taxonomy" id="502181"/>
    <lineage>
        <taxon>Bacteria</taxon>
        <taxon>Bacillati</taxon>
        <taxon>Actinomycetota</taxon>
        <taxon>Actinomycetes</taxon>
        <taxon>Pseudonocardiales</taxon>
        <taxon>Pseudonocardiaceae</taxon>
    </lineage>
</organism>
<dbReference type="OrthoDB" id="3848913at2"/>
<evidence type="ECO:0000313" key="2">
    <source>
        <dbReference type="EMBL" id="TDV57459.1"/>
    </source>
</evidence>
<dbReference type="RefSeq" id="WP_133900733.1">
    <property type="nucleotide sequence ID" value="NZ_SOCP01000001.1"/>
</dbReference>
<feature type="region of interest" description="Disordered" evidence="1">
    <location>
        <begin position="1"/>
        <end position="37"/>
    </location>
</feature>
<sequence>MTEPDPPVDEAVDDWDDDEPDDEQTGQSGGIGVVRGDRNISVTDPRAAVSIFDRVRVYLQANAEPGTGRPPRLVPEDILTDLVERFVPPPGYGDLVARLRAPGTVVVSGSPGCGRRSAALMVLKESGDGATRFRELPDDGADGGLVLDAEVVEPGERLLLDLSGHAEPITRHFLANLRAYRASVAERQAYLAVVLSTELRYVAAELGTEAVLVGRPDGRKVFLRHLEALGVPVRERLDETLVRHLDHDPMGHIAALAGRVRRAWSVASGQGDWTTWLVSALDPDAELDAVARFVRENPDGRVRALLLAAAVFEHTTPEVVESMAAAFLDVVGYPPHEGHRLDLPDLREALARVEATIDAGRVRFTSVAYADAVRTHFWRTFPDLRQSLRRWFDRGVRSRALSPADRTDALLGYTTQCLRTGHPGDLCGLVEQWARRSPSTVDYLLDAAGAALTQGLLSESHGSWFRRRFYDWSTDHRLSPSLAILVAGLCEGVIAPARPHQALVRLRHLTRHTRPEVVAEARAVLGKLCRDGRFARRMLTRVHEDLTGEHPRAVDYELFTDVADPVRLTAGATSTSPGMGSFPRLAEQSVRALLVDGWAAYLAAALPYETVVAAVTRWLDASVTETVLLDVLAAATRGRARPRALLYAVSRDWVAAATAEARHDRTRTAALLRQACADIRQETQSPVAQGATF</sequence>
<gene>
    <name evidence="2" type="ORF">CLV71_101330</name>
</gene>
<accession>A0A4R7W625</accession>
<name>A0A4R7W625_9PSEU</name>
<evidence type="ECO:0000256" key="1">
    <source>
        <dbReference type="SAM" id="MobiDB-lite"/>
    </source>
</evidence>
<dbReference type="AlphaFoldDB" id="A0A4R7W625"/>
<keyword evidence="3" id="KW-1185">Reference proteome</keyword>
<dbReference type="EMBL" id="SOCP01000001">
    <property type="protein sequence ID" value="TDV57459.1"/>
    <property type="molecule type" value="Genomic_DNA"/>
</dbReference>
<reference evidence="2 3" key="1">
    <citation type="submission" date="2019-03" db="EMBL/GenBank/DDBJ databases">
        <title>Genomic Encyclopedia of Archaeal and Bacterial Type Strains, Phase II (KMG-II): from individual species to whole genera.</title>
        <authorList>
            <person name="Goeker M."/>
        </authorList>
    </citation>
    <scope>NUCLEOTIDE SEQUENCE [LARGE SCALE GENOMIC DNA]</scope>
    <source>
        <strain evidence="2 3">DSM 45499</strain>
    </source>
</reference>